<evidence type="ECO:0000313" key="2">
    <source>
        <dbReference type="EMBL" id="KAJ8896378.1"/>
    </source>
</evidence>
<evidence type="ECO:0000259" key="1">
    <source>
        <dbReference type="Pfam" id="PF05699"/>
    </source>
</evidence>
<dbReference type="InterPro" id="IPR008906">
    <property type="entry name" value="HATC_C_dom"/>
</dbReference>
<gene>
    <name evidence="2" type="ORF">PR048_001722</name>
</gene>
<reference evidence="2 3" key="1">
    <citation type="submission" date="2023-02" db="EMBL/GenBank/DDBJ databases">
        <title>LHISI_Scaffold_Assembly.</title>
        <authorList>
            <person name="Stuart O.P."/>
            <person name="Cleave R."/>
            <person name="Magrath M.J.L."/>
            <person name="Mikheyev A.S."/>
        </authorList>
    </citation>
    <scope>NUCLEOTIDE SEQUENCE [LARGE SCALE GENOMIC DNA]</scope>
    <source>
        <strain evidence="2">Daus_M_001</strain>
        <tissue evidence="2">Leg muscle</tissue>
    </source>
</reference>
<evidence type="ECO:0000313" key="3">
    <source>
        <dbReference type="Proteomes" id="UP001159363"/>
    </source>
</evidence>
<protein>
    <recommendedName>
        <fullName evidence="1">HAT C-terminal dimerisation domain-containing protein</fullName>
    </recommendedName>
</protein>
<dbReference type="InterPro" id="IPR008042">
    <property type="entry name" value="Retrotrans_Pao"/>
</dbReference>
<proteinExistence type="predicted"/>
<dbReference type="Pfam" id="PF05699">
    <property type="entry name" value="Dimer_Tnp_hAT"/>
    <property type="match status" value="1"/>
</dbReference>
<organism evidence="2 3">
    <name type="scientific">Dryococelus australis</name>
    <dbReference type="NCBI Taxonomy" id="614101"/>
    <lineage>
        <taxon>Eukaryota</taxon>
        <taxon>Metazoa</taxon>
        <taxon>Ecdysozoa</taxon>
        <taxon>Arthropoda</taxon>
        <taxon>Hexapoda</taxon>
        <taxon>Insecta</taxon>
        <taxon>Pterygota</taxon>
        <taxon>Neoptera</taxon>
        <taxon>Polyneoptera</taxon>
        <taxon>Phasmatodea</taxon>
        <taxon>Verophasmatodea</taxon>
        <taxon>Anareolatae</taxon>
        <taxon>Phasmatidae</taxon>
        <taxon>Eurycanthinae</taxon>
        <taxon>Dryococelus</taxon>
    </lineage>
</organism>
<comment type="caution">
    <text evidence="2">The sequence shown here is derived from an EMBL/GenBank/DDBJ whole genome shotgun (WGS) entry which is preliminary data.</text>
</comment>
<accession>A0ABQ9IKM6</accession>
<dbReference type="SUPFAM" id="SSF53098">
    <property type="entry name" value="Ribonuclease H-like"/>
    <property type="match status" value="1"/>
</dbReference>
<dbReference type="InterPro" id="IPR012337">
    <property type="entry name" value="RNaseH-like_sf"/>
</dbReference>
<dbReference type="EMBL" id="JARBHB010000001">
    <property type="protein sequence ID" value="KAJ8896378.1"/>
    <property type="molecule type" value="Genomic_DNA"/>
</dbReference>
<feature type="domain" description="HAT C-terminal dimerisation" evidence="1">
    <location>
        <begin position="216"/>
        <end position="256"/>
    </location>
</feature>
<sequence length="363" mass="41531">MEHPPQEQGGCDAPIPQVYSNTIKIKAEIFTYLQQLKKLQFGSLISPDTSSLSSKKPRYKVTAAVTCSENFILTHEEKLRRWGGKSTFPLGAYQPPTPTEVNFDRNRVVMESGIVFAREPLQALKTRFPLYEQSEPYHTAMLVDPQFKHVVLKDQKLMAVEHLKRKVEQISSSKNKPGELELYHKNLNSRITVCLCEVHLTVLHIILKQMTMLNILYPHLYKIAMEFISIPVTEAASERVFSRAGNVVSYRRELLATQDAEELGFCSGLGVVVKGERGGMWPWLDGGRMDKQKKESSHLPVNHYQSQYLALSWLSPIVLFAKFLIQHFWTLDLGWNDTPPSDVLRTWEQFRTRLPAVAILTIH</sequence>
<keyword evidence="3" id="KW-1185">Reference proteome</keyword>
<name>A0ABQ9IKM6_9NEOP</name>
<dbReference type="Proteomes" id="UP001159363">
    <property type="component" value="Chromosome 1"/>
</dbReference>
<dbReference type="Pfam" id="PF05380">
    <property type="entry name" value="Peptidase_A17"/>
    <property type="match status" value="1"/>
</dbReference>